<dbReference type="AlphaFoldDB" id="A0AAW4X7Q1"/>
<reference evidence="9" key="1">
    <citation type="submission" date="2021-10" db="EMBL/GenBank/DDBJ databases">
        <title>Evolutionary history and lifestyle of the vertebrate symbiont Limosilactobacillus reuteri.</title>
        <authorList>
            <person name="Zheng J."/>
            <person name="Li F."/>
            <person name="Gaenzle M."/>
            <person name="Walter J."/>
        </authorList>
    </citation>
    <scope>NUCLEOTIDE SEQUENCE</scope>
    <source>
        <strain evidence="9">GQ_1_3_1</strain>
    </source>
</reference>
<feature type="transmembrane region" description="Helical" evidence="7">
    <location>
        <begin position="176"/>
        <end position="195"/>
    </location>
</feature>
<name>A0AAW4X7Q1_LIMRT</name>
<feature type="transmembrane region" description="Helical" evidence="7">
    <location>
        <begin position="97"/>
        <end position="118"/>
    </location>
</feature>
<feature type="transmembrane region" description="Helical" evidence="7">
    <location>
        <begin position="207"/>
        <end position="229"/>
    </location>
</feature>
<feature type="domain" description="EamA" evidence="8">
    <location>
        <begin position="4"/>
        <end position="140"/>
    </location>
</feature>
<sequence>MRNKAVIWAILSAFLYAIYTPIAKILGIQCPPVYLTAYLYLGSAIGLICLYYLFKDRFDTGEQSVSLNDLDSLVLMIVLNIGAGILLNLGIKLSSAVSMSLVSNFEIVATAVIAVICGEKITKKLWLGISVIVIASMVLSFNFSSLRISWGIILGLLATILWGFENNVTKKLSIKNPVQVVIIKGFGVGIGSYLIAFGVKETPVKSILTIVYCLVLEFFAFGLSILLYIMAQRYLGAAKTSAYYALSPFIAVILSLLILGEGLSLQFIIALILMIAGIFIVVNDVPASERRPTQKYS</sequence>
<dbReference type="Proteomes" id="UP001198026">
    <property type="component" value="Unassembled WGS sequence"/>
</dbReference>
<keyword evidence="3" id="KW-1003">Cell membrane</keyword>
<keyword evidence="5 7" id="KW-1133">Transmembrane helix</keyword>
<comment type="similarity">
    <text evidence="2">Belongs to the EamA transporter family.</text>
</comment>
<dbReference type="InterPro" id="IPR037185">
    <property type="entry name" value="EmrE-like"/>
</dbReference>
<feature type="transmembrane region" description="Helical" evidence="7">
    <location>
        <begin position="265"/>
        <end position="285"/>
    </location>
</feature>
<comment type="caution">
    <text evidence="9">The sequence shown here is derived from an EMBL/GenBank/DDBJ whole genome shotgun (WGS) entry which is preliminary data.</text>
</comment>
<keyword evidence="6 7" id="KW-0472">Membrane</keyword>
<evidence type="ECO:0000256" key="4">
    <source>
        <dbReference type="ARBA" id="ARBA00022692"/>
    </source>
</evidence>
<evidence type="ECO:0000256" key="3">
    <source>
        <dbReference type="ARBA" id="ARBA00022475"/>
    </source>
</evidence>
<accession>A0AAW4X7Q1</accession>
<proteinExistence type="inferred from homology"/>
<dbReference type="InterPro" id="IPR000620">
    <property type="entry name" value="EamA_dom"/>
</dbReference>
<gene>
    <name evidence="9" type="ORF">LMB76_08830</name>
</gene>
<dbReference type="SUPFAM" id="SSF103481">
    <property type="entry name" value="Multidrug resistance efflux transporter EmrE"/>
    <property type="match status" value="2"/>
</dbReference>
<dbReference type="EMBL" id="JAJGWB010000145">
    <property type="protein sequence ID" value="MCC4478312.1"/>
    <property type="molecule type" value="Genomic_DNA"/>
</dbReference>
<dbReference type="RefSeq" id="WP_228340806.1">
    <property type="nucleotide sequence ID" value="NZ_JAJGWA010000139.1"/>
</dbReference>
<feature type="transmembrane region" description="Helical" evidence="7">
    <location>
        <begin position="125"/>
        <end position="142"/>
    </location>
</feature>
<protein>
    <submittedName>
        <fullName evidence="9">DMT family transporter</fullName>
    </submittedName>
</protein>
<evidence type="ECO:0000256" key="6">
    <source>
        <dbReference type="ARBA" id="ARBA00023136"/>
    </source>
</evidence>
<dbReference type="InterPro" id="IPR051258">
    <property type="entry name" value="Diverse_Substrate_Transporter"/>
</dbReference>
<dbReference type="GO" id="GO:0005886">
    <property type="term" value="C:plasma membrane"/>
    <property type="evidence" value="ECO:0007669"/>
    <property type="project" value="UniProtKB-SubCell"/>
</dbReference>
<feature type="transmembrane region" description="Helical" evidence="7">
    <location>
        <begin position="148"/>
        <end position="164"/>
    </location>
</feature>
<comment type="subcellular location">
    <subcellularLocation>
        <location evidence="1">Cell membrane</location>
        <topology evidence="1">Multi-pass membrane protein</topology>
    </subcellularLocation>
</comment>
<keyword evidence="4 7" id="KW-0812">Transmembrane</keyword>
<dbReference type="PANTHER" id="PTHR42920:SF11">
    <property type="entry name" value="INNER MEMBRANE PROTEIN YTFF"/>
    <property type="match status" value="1"/>
</dbReference>
<feature type="transmembrane region" description="Helical" evidence="7">
    <location>
        <begin position="74"/>
        <end position="91"/>
    </location>
</feature>
<evidence type="ECO:0000256" key="5">
    <source>
        <dbReference type="ARBA" id="ARBA00022989"/>
    </source>
</evidence>
<dbReference type="PANTHER" id="PTHR42920">
    <property type="entry name" value="OS03G0707200 PROTEIN-RELATED"/>
    <property type="match status" value="1"/>
</dbReference>
<feature type="transmembrane region" description="Helical" evidence="7">
    <location>
        <begin position="37"/>
        <end position="54"/>
    </location>
</feature>
<feature type="domain" description="EamA" evidence="8">
    <location>
        <begin position="150"/>
        <end position="282"/>
    </location>
</feature>
<evidence type="ECO:0000259" key="8">
    <source>
        <dbReference type="Pfam" id="PF00892"/>
    </source>
</evidence>
<evidence type="ECO:0000256" key="1">
    <source>
        <dbReference type="ARBA" id="ARBA00004651"/>
    </source>
</evidence>
<evidence type="ECO:0000313" key="9">
    <source>
        <dbReference type="EMBL" id="MCC4478312.1"/>
    </source>
</evidence>
<organism evidence="9 10">
    <name type="scientific">Limosilactobacillus reuteri</name>
    <name type="common">Lactobacillus reuteri</name>
    <dbReference type="NCBI Taxonomy" id="1598"/>
    <lineage>
        <taxon>Bacteria</taxon>
        <taxon>Bacillati</taxon>
        <taxon>Bacillota</taxon>
        <taxon>Bacilli</taxon>
        <taxon>Lactobacillales</taxon>
        <taxon>Lactobacillaceae</taxon>
        <taxon>Limosilactobacillus</taxon>
    </lineage>
</organism>
<evidence type="ECO:0000256" key="7">
    <source>
        <dbReference type="SAM" id="Phobius"/>
    </source>
</evidence>
<evidence type="ECO:0000256" key="2">
    <source>
        <dbReference type="ARBA" id="ARBA00007362"/>
    </source>
</evidence>
<evidence type="ECO:0000313" key="10">
    <source>
        <dbReference type="Proteomes" id="UP001198026"/>
    </source>
</evidence>
<feature type="transmembrane region" description="Helical" evidence="7">
    <location>
        <begin position="241"/>
        <end position="259"/>
    </location>
</feature>
<dbReference type="Pfam" id="PF00892">
    <property type="entry name" value="EamA"/>
    <property type="match status" value="2"/>
</dbReference>